<reference evidence="3" key="1">
    <citation type="journal article" date="2018" name="Genome Biol. Evol.">
        <title>Genomics and development of Lentinus tigrinus, a white-rot wood-decaying mushroom with dimorphic fruiting bodies.</title>
        <authorList>
            <person name="Wu B."/>
            <person name="Xu Z."/>
            <person name="Knudson A."/>
            <person name="Carlson A."/>
            <person name="Chen N."/>
            <person name="Kovaka S."/>
            <person name="LaButti K."/>
            <person name="Lipzen A."/>
            <person name="Pennachio C."/>
            <person name="Riley R."/>
            <person name="Schakwitz W."/>
            <person name="Umezawa K."/>
            <person name="Ohm R.A."/>
            <person name="Grigoriev I.V."/>
            <person name="Nagy L.G."/>
            <person name="Gibbons J."/>
            <person name="Hibbett D."/>
        </authorList>
    </citation>
    <scope>NUCLEOTIDE SEQUENCE [LARGE SCALE GENOMIC DNA]</scope>
    <source>
        <strain evidence="3">ALCF2SS1-6</strain>
    </source>
</reference>
<dbReference type="EMBL" id="ML122268">
    <property type="protein sequence ID" value="RPD59933.1"/>
    <property type="molecule type" value="Genomic_DNA"/>
</dbReference>
<keyword evidence="2" id="KW-0472">Membrane</keyword>
<feature type="region of interest" description="Disordered" evidence="1">
    <location>
        <begin position="176"/>
        <end position="199"/>
    </location>
</feature>
<organism evidence="3 4">
    <name type="scientific">Lentinus tigrinus ALCF2SS1-6</name>
    <dbReference type="NCBI Taxonomy" id="1328759"/>
    <lineage>
        <taxon>Eukaryota</taxon>
        <taxon>Fungi</taxon>
        <taxon>Dikarya</taxon>
        <taxon>Basidiomycota</taxon>
        <taxon>Agaricomycotina</taxon>
        <taxon>Agaricomycetes</taxon>
        <taxon>Polyporales</taxon>
        <taxon>Polyporaceae</taxon>
        <taxon>Lentinus</taxon>
    </lineage>
</organism>
<accession>A0A5C2S7W9</accession>
<keyword evidence="2" id="KW-0812">Transmembrane</keyword>
<evidence type="ECO:0000313" key="3">
    <source>
        <dbReference type="EMBL" id="RPD59933.1"/>
    </source>
</evidence>
<feature type="transmembrane region" description="Helical" evidence="2">
    <location>
        <begin position="74"/>
        <end position="98"/>
    </location>
</feature>
<dbReference type="Proteomes" id="UP000313359">
    <property type="component" value="Unassembled WGS sequence"/>
</dbReference>
<name>A0A5C2S7W9_9APHY</name>
<evidence type="ECO:0000256" key="2">
    <source>
        <dbReference type="SAM" id="Phobius"/>
    </source>
</evidence>
<keyword evidence="4" id="KW-1185">Reference proteome</keyword>
<dbReference type="OrthoDB" id="2756573at2759"/>
<sequence length="199" mass="21760">MIPTLGCVDEEAVSILLDGDFVIISRTCLIVADFIVLGVTWYGTYRTLRLVRVAAVGEQSKHTYSGVLFRDGTIYFVILAILNFLHLLFTLLSIAVYALQPTSFVTTFTEPLTSILVSWFLLDLQEVGIYRADPQLSSLSVGQGSLHFNSRVIGSLGESLPPPGDTSLEDERLAAENISEDNGDEVRQEAETIAEEASA</sequence>
<keyword evidence="2" id="KW-1133">Transmembrane helix</keyword>
<evidence type="ECO:0000256" key="1">
    <source>
        <dbReference type="SAM" id="MobiDB-lite"/>
    </source>
</evidence>
<evidence type="ECO:0000313" key="4">
    <source>
        <dbReference type="Proteomes" id="UP000313359"/>
    </source>
</evidence>
<protein>
    <submittedName>
        <fullName evidence="3">Uncharacterized protein</fullName>
    </submittedName>
</protein>
<proteinExistence type="predicted"/>
<dbReference type="AlphaFoldDB" id="A0A5C2S7W9"/>
<feature type="transmembrane region" description="Helical" evidence="2">
    <location>
        <begin position="23"/>
        <end position="42"/>
    </location>
</feature>
<gene>
    <name evidence="3" type="ORF">L227DRAFT_575932</name>
</gene>